<protein>
    <submittedName>
        <fullName evidence="1">Uncharacterized protein</fullName>
    </submittedName>
</protein>
<reference evidence="1 2" key="1">
    <citation type="submission" date="2015-05" db="EMBL/GenBank/DDBJ databases">
        <authorList>
            <person name="Wang D.B."/>
            <person name="Wang M."/>
        </authorList>
    </citation>
    <scope>NUCLEOTIDE SEQUENCE [LARGE SCALE GENOMIC DNA]</scope>
</reference>
<dbReference type="RefSeq" id="YP_009225638.1">
    <property type="nucleotide sequence ID" value="NC_029094.1"/>
</dbReference>
<sequence length="61" mass="6969">MSKDINGHPLTPYQVVVDPRGQLLTVESFLPSGQVKCRNGCLFVHWEPDRLKSVNYKEDLL</sequence>
<dbReference type="KEGG" id="vg:26796699"/>
<keyword evidence="2" id="KW-1185">Reference proteome</keyword>
<accession>A0A0H4J2D4</accession>
<evidence type="ECO:0000313" key="1">
    <source>
        <dbReference type="EMBL" id="AKO61105.1"/>
    </source>
</evidence>
<organism evidence="1 2">
    <name type="scientific">Pseudoalteromonas phage H101</name>
    <dbReference type="NCBI Taxonomy" id="1654919"/>
    <lineage>
        <taxon>Viruses</taxon>
        <taxon>Duplodnaviria</taxon>
        <taxon>Heunggongvirae</taxon>
        <taxon>Uroviricota</taxon>
        <taxon>Caudoviricetes</taxon>
        <taxon>Shandongvirus</taxon>
        <taxon>Shandongvirus H101</taxon>
    </lineage>
</organism>
<dbReference type="Proteomes" id="UP000202763">
    <property type="component" value="Segment"/>
</dbReference>
<dbReference type="GeneID" id="26796699"/>
<name>A0A0H4J2D4_9CAUD</name>
<dbReference type="EMBL" id="KR534323">
    <property type="protein sequence ID" value="AKO61105.1"/>
    <property type="molecule type" value="Genomic_DNA"/>
</dbReference>
<evidence type="ECO:0000313" key="2">
    <source>
        <dbReference type="Proteomes" id="UP000202763"/>
    </source>
</evidence>
<proteinExistence type="predicted"/>